<accession>A0A812IY27</accession>
<dbReference type="Pfam" id="PF00248">
    <property type="entry name" value="Aldo_ket_red"/>
    <property type="match status" value="1"/>
</dbReference>
<dbReference type="AlphaFoldDB" id="A0A812IY27"/>
<comment type="caution">
    <text evidence="3">The sequence shown here is derived from an EMBL/GenBank/DDBJ whole genome shotgun (WGS) entry which is preliminary data.</text>
</comment>
<dbReference type="InterPro" id="IPR023210">
    <property type="entry name" value="NADP_OxRdtase_dom"/>
</dbReference>
<dbReference type="Gene3D" id="3.20.20.100">
    <property type="entry name" value="NADP-dependent oxidoreductase domain"/>
    <property type="match status" value="1"/>
</dbReference>
<keyword evidence="1" id="KW-0560">Oxidoreductase</keyword>
<organism evidence="3 4">
    <name type="scientific">Symbiodinium pilosum</name>
    <name type="common">Dinoflagellate</name>
    <dbReference type="NCBI Taxonomy" id="2952"/>
    <lineage>
        <taxon>Eukaryota</taxon>
        <taxon>Sar</taxon>
        <taxon>Alveolata</taxon>
        <taxon>Dinophyceae</taxon>
        <taxon>Suessiales</taxon>
        <taxon>Symbiodiniaceae</taxon>
        <taxon>Symbiodinium</taxon>
    </lineage>
</organism>
<dbReference type="SUPFAM" id="SSF51430">
    <property type="entry name" value="NAD(P)-linked oxidoreductase"/>
    <property type="match status" value="1"/>
</dbReference>
<gene>
    <name evidence="3" type="ORF">SPIL2461_LOCUS793</name>
</gene>
<protein>
    <recommendedName>
        <fullName evidence="2">NADP-dependent oxidoreductase domain-containing protein</fullName>
    </recommendedName>
</protein>
<reference evidence="3" key="1">
    <citation type="submission" date="2021-02" db="EMBL/GenBank/DDBJ databases">
        <authorList>
            <person name="Dougan E. K."/>
            <person name="Rhodes N."/>
            <person name="Thang M."/>
            <person name="Chan C."/>
        </authorList>
    </citation>
    <scope>NUCLEOTIDE SEQUENCE</scope>
</reference>
<evidence type="ECO:0000313" key="4">
    <source>
        <dbReference type="Proteomes" id="UP000649617"/>
    </source>
</evidence>
<dbReference type="EMBL" id="CAJNIZ010000705">
    <property type="protein sequence ID" value="CAE7173012.1"/>
    <property type="molecule type" value="Genomic_DNA"/>
</dbReference>
<dbReference type="InterPro" id="IPR036812">
    <property type="entry name" value="NAD(P)_OxRdtase_dom_sf"/>
</dbReference>
<feature type="domain" description="NADP-dependent oxidoreductase" evidence="2">
    <location>
        <begin position="1"/>
        <end position="165"/>
    </location>
</feature>
<name>A0A812IY27_SYMPI</name>
<sequence>VKAGRIREIGISNCNAQQVRRACAEAKKHGLGIAANQIMFNLLCFQSPELQATVQACRENNVKIIAYAPIGQGLLTQALTDEKFSKIRLAKMTRLGIDELQELRAAIERLAEKYGKTMAQVCLNWTICHDALPLVGTRSLQQAHDTAGCLGWRLSKDDVEELDSHALQRSTLSKPRWKRVLFVTFITLLVFSYQVNRWGDWLKSQFRSLWSWRSRRDD</sequence>
<dbReference type="PANTHER" id="PTHR43364">
    <property type="entry name" value="NADH-SPECIFIC METHYLGLYOXAL REDUCTASE-RELATED"/>
    <property type="match status" value="1"/>
</dbReference>
<dbReference type="PANTHER" id="PTHR43364:SF4">
    <property type="entry name" value="NAD(P)-LINKED OXIDOREDUCTASE SUPERFAMILY PROTEIN"/>
    <property type="match status" value="1"/>
</dbReference>
<evidence type="ECO:0000256" key="1">
    <source>
        <dbReference type="ARBA" id="ARBA00023002"/>
    </source>
</evidence>
<dbReference type="OrthoDB" id="2310150at2759"/>
<dbReference type="InterPro" id="IPR050523">
    <property type="entry name" value="AKR_Detox_Biosynth"/>
</dbReference>
<evidence type="ECO:0000313" key="3">
    <source>
        <dbReference type="EMBL" id="CAE7173012.1"/>
    </source>
</evidence>
<evidence type="ECO:0000259" key="2">
    <source>
        <dbReference type="Pfam" id="PF00248"/>
    </source>
</evidence>
<dbReference type="Proteomes" id="UP000649617">
    <property type="component" value="Unassembled WGS sequence"/>
</dbReference>
<feature type="non-terminal residue" evidence="3">
    <location>
        <position position="218"/>
    </location>
</feature>
<proteinExistence type="predicted"/>
<dbReference type="GO" id="GO:0016491">
    <property type="term" value="F:oxidoreductase activity"/>
    <property type="evidence" value="ECO:0007669"/>
    <property type="project" value="UniProtKB-KW"/>
</dbReference>
<keyword evidence="4" id="KW-1185">Reference proteome</keyword>